<evidence type="ECO:0000313" key="3">
    <source>
        <dbReference type="EMBL" id="KAF6222273.1"/>
    </source>
</evidence>
<dbReference type="Pfam" id="PF09349">
    <property type="entry name" value="OHCU_decarbox"/>
    <property type="match status" value="1"/>
</dbReference>
<feature type="domain" description="Oxo-4-hydroxy-4-carboxy-5-ureidoimidazoline decarboxylase" evidence="2">
    <location>
        <begin position="14"/>
        <end position="175"/>
    </location>
</feature>
<dbReference type="GO" id="GO:0006144">
    <property type="term" value="P:purine nucleobase metabolic process"/>
    <property type="evidence" value="ECO:0007669"/>
    <property type="project" value="UniProtKB-KW"/>
</dbReference>
<reference evidence="3 4" key="1">
    <citation type="journal article" date="2020" name="Genomics">
        <title>Complete, high-quality genomes from long-read metagenomic sequencing of two wolf lichen thalli reveals enigmatic genome architecture.</title>
        <authorList>
            <person name="McKenzie S.K."/>
            <person name="Walston R.F."/>
            <person name="Allen J.L."/>
        </authorList>
    </citation>
    <scope>NUCLEOTIDE SEQUENCE [LARGE SCALE GENOMIC DNA]</scope>
    <source>
        <strain evidence="3">WasteWater1</strain>
    </source>
</reference>
<organism evidence="3 4">
    <name type="scientific">Letharia lupina</name>
    <dbReference type="NCBI Taxonomy" id="560253"/>
    <lineage>
        <taxon>Eukaryota</taxon>
        <taxon>Fungi</taxon>
        <taxon>Dikarya</taxon>
        <taxon>Ascomycota</taxon>
        <taxon>Pezizomycotina</taxon>
        <taxon>Lecanoromycetes</taxon>
        <taxon>OSLEUM clade</taxon>
        <taxon>Lecanoromycetidae</taxon>
        <taxon>Lecanorales</taxon>
        <taxon>Lecanorineae</taxon>
        <taxon>Parmeliaceae</taxon>
        <taxon>Letharia</taxon>
    </lineage>
</organism>
<dbReference type="Proteomes" id="UP000593566">
    <property type="component" value="Unassembled WGS sequence"/>
</dbReference>
<dbReference type="Gene3D" id="1.10.3330.10">
    <property type="entry name" value="Oxo-4-hydroxy-4-carboxy-5-ureidoimidazoline decarboxylase"/>
    <property type="match status" value="1"/>
</dbReference>
<evidence type="ECO:0000313" key="4">
    <source>
        <dbReference type="Proteomes" id="UP000593566"/>
    </source>
</evidence>
<sequence length="179" mass="19823">MAAYRLPPITTLPSLPTAELATILDHLFEPSVPLHTLSVDLLRDQPFSSYDDLVASIGVQLTHLAESSSTSDSKWLESILGAHPRLGEKKIDSTQSKGEQAQLALDAETGQDKLSELNSLYERTFPGLRYVVFVNGRDRSTILEDMQARIDRENIDLERTDAIKAMCEIAADRARKLAS</sequence>
<dbReference type="AlphaFoldDB" id="A0A8H6FBZ5"/>
<accession>A0A8H6FBZ5</accession>
<evidence type="ECO:0000259" key="2">
    <source>
        <dbReference type="Pfam" id="PF09349"/>
    </source>
</evidence>
<keyword evidence="4" id="KW-1185">Reference proteome</keyword>
<gene>
    <name evidence="3" type="ORF">HO133_001359</name>
</gene>
<dbReference type="EMBL" id="JACCJB010000012">
    <property type="protein sequence ID" value="KAF6222273.1"/>
    <property type="molecule type" value="Genomic_DNA"/>
</dbReference>
<name>A0A8H6FBZ5_9LECA</name>
<dbReference type="RefSeq" id="XP_037151708.1">
    <property type="nucleotide sequence ID" value="XM_037292289.1"/>
</dbReference>
<dbReference type="GeneID" id="59329775"/>
<comment type="caution">
    <text evidence="3">The sequence shown here is derived from an EMBL/GenBank/DDBJ whole genome shotgun (WGS) entry which is preliminary data.</text>
</comment>
<dbReference type="SUPFAM" id="SSF158694">
    <property type="entry name" value="UraD-Like"/>
    <property type="match status" value="1"/>
</dbReference>
<keyword evidence="1" id="KW-0659">Purine metabolism</keyword>
<evidence type="ECO:0000256" key="1">
    <source>
        <dbReference type="ARBA" id="ARBA00022631"/>
    </source>
</evidence>
<dbReference type="InterPro" id="IPR018020">
    <property type="entry name" value="OHCU_decarboxylase"/>
</dbReference>
<dbReference type="PANTHER" id="PTHR37987">
    <property type="entry name" value="CHROMOSOME 9, WHOLE GENOME SHOTGUN SEQUENCE"/>
    <property type="match status" value="1"/>
</dbReference>
<protein>
    <recommendedName>
        <fullName evidence="2">Oxo-4-hydroxy-4-carboxy-5-ureidoimidazoline decarboxylase domain-containing protein</fullName>
    </recommendedName>
</protein>
<dbReference type="PANTHER" id="PTHR37987:SF1">
    <property type="entry name" value="OXO-4-HYDROXY-4-CARBOXY-5-UREIDOIMIDAZOLINE DECARBOXYLASE DOMAIN-CONTAINING PROTEIN"/>
    <property type="match status" value="1"/>
</dbReference>
<dbReference type="InterPro" id="IPR036778">
    <property type="entry name" value="OHCU_decarboxylase_sf"/>
</dbReference>
<proteinExistence type="predicted"/>